<protein>
    <submittedName>
        <fullName evidence="1">Uncharacterized protein</fullName>
    </submittedName>
</protein>
<organism evidence="1 2">
    <name type="scientific">Micromonospora halophytica</name>
    <dbReference type="NCBI Taxonomy" id="47864"/>
    <lineage>
        <taxon>Bacteria</taxon>
        <taxon>Bacillati</taxon>
        <taxon>Actinomycetota</taxon>
        <taxon>Actinomycetes</taxon>
        <taxon>Micromonosporales</taxon>
        <taxon>Micromonosporaceae</taxon>
        <taxon>Micromonospora</taxon>
    </lineage>
</organism>
<gene>
    <name evidence="1" type="ORF">GA0070560_106121</name>
</gene>
<dbReference type="AlphaFoldDB" id="A0A1C5HVU6"/>
<proteinExistence type="predicted"/>
<evidence type="ECO:0000313" key="2">
    <source>
        <dbReference type="Proteomes" id="UP000199408"/>
    </source>
</evidence>
<reference evidence="2" key="1">
    <citation type="submission" date="2016-06" db="EMBL/GenBank/DDBJ databases">
        <authorList>
            <person name="Varghese N."/>
        </authorList>
    </citation>
    <scope>NUCLEOTIDE SEQUENCE [LARGE SCALE GENOMIC DNA]</scope>
    <source>
        <strain evidence="2">DSM 43171</strain>
    </source>
</reference>
<dbReference type="RefSeq" id="WP_091294675.1">
    <property type="nucleotide sequence ID" value="NZ_FMDN01000006.1"/>
</dbReference>
<accession>A0A1C5HVU6</accession>
<dbReference type="STRING" id="47864.GA0070560_106121"/>
<name>A0A1C5HVU6_9ACTN</name>
<dbReference type="Proteomes" id="UP000199408">
    <property type="component" value="Unassembled WGS sequence"/>
</dbReference>
<keyword evidence="2" id="KW-1185">Reference proteome</keyword>
<sequence length="76" mass="8157">MGAVSVRFVGGPAHGLLRELPADPDGVPPTRWIMRHPDGDPPPGAGADHLYAREQRDGTGVWTMRFVHTYPVGAGE</sequence>
<evidence type="ECO:0000313" key="1">
    <source>
        <dbReference type="EMBL" id="SCG50082.1"/>
    </source>
</evidence>
<dbReference type="EMBL" id="FMDN01000006">
    <property type="protein sequence ID" value="SCG50082.1"/>
    <property type="molecule type" value="Genomic_DNA"/>
</dbReference>
<dbReference type="OrthoDB" id="3400840at2"/>